<dbReference type="RefSeq" id="WP_103915795.1">
    <property type="nucleotide sequence ID" value="NZ_FNUV01000004.1"/>
</dbReference>
<proteinExistence type="predicted"/>
<dbReference type="InterPro" id="IPR040086">
    <property type="entry name" value="MJ0683-like"/>
</dbReference>
<dbReference type="InterPro" id="IPR007197">
    <property type="entry name" value="rSAM"/>
</dbReference>
<evidence type="ECO:0000256" key="2">
    <source>
        <dbReference type="ARBA" id="ARBA00023004"/>
    </source>
</evidence>
<dbReference type="Proteomes" id="UP000236735">
    <property type="component" value="Unassembled WGS sequence"/>
</dbReference>
<dbReference type="EMBL" id="FNUV01000004">
    <property type="protein sequence ID" value="SEF85304.1"/>
    <property type="molecule type" value="Genomic_DNA"/>
</dbReference>
<dbReference type="PANTHER" id="PTHR43432">
    <property type="entry name" value="SLR0285 PROTEIN"/>
    <property type="match status" value="1"/>
</dbReference>
<dbReference type="PANTHER" id="PTHR43432:SF3">
    <property type="entry name" value="SLR0285 PROTEIN"/>
    <property type="match status" value="1"/>
</dbReference>
<evidence type="ECO:0008006" key="6">
    <source>
        <dbReference type="Google" id="ProtNLM"/>
    </source>
</evidence>
<dbReference type="SFLD" id="SFLDS00029">
    <property type="entry name" value="Radical_SAM"/>
    <property type="match status" value="1"/>
</dbReference>
<name>A0A1H5VDN1_XYLRU</name>
<evidence type="ECO:0000256" key="3">
    <source>
        <dbReference type="ARBA" id="ARBA00023014"/>
    </source>
</evidence>
<dbReference type="Gene3D" id="3.80.30.30">
    <property type="match status" value="1"/>
</dbReference>
<dbReference type="GO" id="GO:0046872">
    <property type="term" value="F:metal ion binding"/>
    <property type="evidence" value="ECO:0007669"/>
    <property type="project" value="UniProtKB-KW"/>
</dbReference>
<gene>
    <name evidence="4" type="ORF">SAMN05216354_1896</name>
</gene>
<reference evidence="4 5" key="1">
    <citation type="submission" date="2016-10" db="EMBL/GenBank/DDBJ databases">
        <authorList>
            <person name="de Groot N.N."/>
        </authorList>
    </citation>
    <scope>NUCLEOTIDE SEQUENCE [LARGE SCALE GENOMIC DNA]</scope>
    <source>
        <strain evidence="4 5">AR32</strain>
    </source>
</reference>
<dbReference type="GO" id="GO:0003824">
    <property type="term" value="F:catalytic activity"/>
    <property type="evidence" value="ECO:0007669"/>
    <property type="project" value="InterPro"/>
</dbReference>
<evidence type="ECO:0000313" key="5">
    <source>
        <dbReference type="Proteomes" id="UP000236735"/>
    </source>
</evidence>
<organism evidence="4 5">
    <name type="scientific">Xylanibacter ruminicola</name>
    <name type="common">Prevotella ruminicola</name>
    <dbReference type="NCBI Taxonomy" id="839"/>
    <lineage>
        <taxon>Bacteria</taxon>
        <taxon>Pseudomonadati</taxon>
        <taxon>Bacteroidota</taxon>
        <taxon>Bacteroidia</taxon>
        <taxon>Bacteroidales</taxon>
        <taxon>Prevotellaceae</taxon>
        <taxon>Xylanibacter</taxon>
    </lineage>
</organism>
<dbReference type="GO" id="GO:0051536">
    <property type="term" value="F:iron-sulfur cluster binding"/>
    <property type="evidence" value="ECO:0007669"/>
    <property type="project" value="UniProtKB-KW"/>
</dbReference>
<accession>A0A1H5VDN1</accession>
<keyword evidence="1" id="KW-0479">Metal-binding</keyword>
<dbReference type="AlphaFoldDB" id="A0A1H5VDN1"/>
<keyword evidence="2" id="KW-0408">Iron</keyword>
<keyword evidence="3" id="KW-0411">Iron-sulfur</keyword>
<evidence type="ECO:0000313" key="4">
    <source>
        <dbReference type="EMBL" id="SEF85304.1"/>
    </source>
</evidence>
<protein>
    <recommendedName>
        <fullName evidence="6">DNA repair photolyase</fullName>
    </recommendedName>
</protein>
<sequence>MKQPIEIPNLYEHRTDAYNLEGFEPQIVDAEYLKQLGVTIEPSDETLQGLIRGSKLFMKRLEEHTVIPKSVLYLEDCDPDTVETEIHNYTGRCPTLTFEVNPIKGCHVGCQYCLVTDGVHEQKLVAYENYHLYVRKLLEEMNGQSSESHQACLNGRVAMDEGKANGACSEQPNIVKPEDIKERSRLLKELANAIVESPEKKKDIERQIVALSRGKNWNHYYYFTPKTEALQEPTLYTGIAHRILREFIAHFKKYPNSNARLFIASKAGTKHLLVENEGETILDLFEQLKDKMQFNTSVSIMPKAFRDLLEPYAAPIEERLAAVKMCQERGIQANSALVQPIFVPYLTDEHIKEFFDMLHDAGIVNYKPEFLTACMENLAQLGQWLGHFDKNMERDLYMDYISPKNADHRKQRGRTAPNRALSIENIQRLMKYTETIGMSTSICFWVRSQLKVPTSIIPIINRNGFQCLGYQSRLFKGE</sequence>
<evidence type="ECO:0000256" key="1">
    <source>
        <dbReference type="ARBA" id="ARBA00022723"/>
    </source>
</evidence>